<feature type="domain" description="Cobalamin-independent methionine synthase MetE C-terminal/archaeal" evidence="1">
    <location>
        <begin position="159"/>
        <end position="363"/>
    </location>
</feature>
<dbReference type="InterPro" id="IPR038071">
    <property type="entry name" value="UROD/MetE-like_sf"/>
</dbReference>
<dbReference type="Gene3D" id="3.20.20.210">
    <property type="match status" value="1"/>
</dbReference>
<dbReference type="SUPFAM" id="SSF51726">
    <property type="entry name" value="UROD/MetE-like"/>
    <property type="match status" value="1"/>
</dbReference>
<reference evidence="3" key="1">
    <citation type="journal article" date="2019" name="Int. J. Syst. Evol. Microbiol.">
        <title>The Global Catalogue of Microorganisms (GCM) 10K type strain sequencing project: providing services to taxonomists for standard genome sequencing and annotation.</title>
        <authorList>
            <consortium name="The Broad Institute Genomics Platform"/>
            <consortium name="The Broad Institute Genome Sequencing Center for Infectious Disease"/>
            <person name="Wu L."/>
            <person name="Ma J."/>
        </authorList>
    </citation>
    <scope>NUCLEOTIDE SEQUENCE [LARGE SCALE GENOMIC DNA]</scope>
    <source>
        <strain evidence="3">JCM 17938</strain>
    </source>
</reference>
<comment type="caution">
    <text evidence="2">The sequence shown here is derived from an EMBL/GenBank/DDBJ whole genome shotgun (WGS) entry which is preliminary data.</text>
</comment>
<dbReference type="InterPro" id="IPR002629">
    <property type="entry name" value="Met_Synth_C/arc"/>
</dbReference>
<accession>A0ABP8TP53</accession>
<sequence>MDFSGKALHVGSLLRPPALLQARDRHAAGEIDAEELWQAEDQAILEALALQRDSGIGVYTDGEYRRNDFMSHLTAATEGFVTQAPVLDWNAEGEEQTKDDSILNLIGGGLRHRDRFTDREAEFLAHHAPGPWKLAIPEVTNFVVANWQSGVSGAAYPTRADIIDDLAAVIRTETAALARDGVRHVQIDAPCFTSFVNEKLIAVFEAEGLNARELLDRCIQADHAIVTGLRDAGVVVGMHICRGNYRGQWFNEGTYHGIAEEVFGRIPVDHWLLEYDTERAGSLDPIKHVPEGTTAVLGLVTTKTGELEDPDALARRLDEASRFKALEDLAISPQCGFASEVQGNPLTWDDQRRKLDLVVSVAQRVWG</sequence>
<name>A0ABP8TP53_9ACTN</name>
<gene>
    <name evidence="2" type="ORF">GCM10023195_41950</name>
</gene>
<dbReference type="EMBL" id="BAABHJ010000012">
    <property type="protein sequence ID" value="GAA4610257.1"/>
    <property type="molecule type" value="Genomic_DNA"/>
</dbReference>
<proteinExistence type="predicted"/>
<evidence type="ECO:0000313" key="3">
    <source>
        <dbReference type="Proteomes" id="UP001500212"/>
    </source>
</evidence>
<dbReference type="Pfam" id="PF01717">
    <property type="entry name" value="Meth_synt_2"/>
    <property type="match status" value="1"/>
</dbReference>
<dbReference type="RefSeq" id="WP_345356728.1">
    <property type="nucleotide sequence ID" value="NZ_BAABHJ010000012.1"/>
</dbReference>
<protein>
    <submittedName>
        <fullName evidence="2">5-methyltetrahydropteroyltriglutamate--homocysteine S-methyltransferase</fullName>
    </submittedName>
</protein>
<dbReference type="PANTHER" id="PTHR43844:SF2">
    <property type="entry name" value="SYNTHASE, VITAMIN-B12 INDEPENDENT, PUTATIVE (AFU_ORTHOLOGUE AFUA_3G12060)-RELATED"/>
    <property type="match status" value="1"/>
</dbReference>
<dbReference type="Proteomes" id="UP001500212">
    <property type="component" value="Unassembled WGS sequence"/>
</dbReference>
<dbReference type="CDD" id="cd03311">
    <property type="entry name" value="CIMS_C_terminal_like"/>
    <property type="match status" value="1"/>
</dbReference>
<evidence type="ECO:0000259" key="1">
    <source>
        <dbReference type="Pfam" id="PF01717"/>
    </source>
</evidence>
<dbReference type="PANTHER" id="PTHR43844">
    <property type="entry name" value="METHIONINE SYNTHASE"/>
    <property type="match status" value="1"/>
</dbReference>
<evidence type="ECO:0000313" key="2">
    <source>
        <dbReference type="EMBL" id="GAA4610257.1"/>
    </source>
</evidence>
<keyword evidence="3" id="KW-1185">Reference proteome</keyword>
<organism evidence="2 3">
    <name type="scientific">Actinoallomurus liliacearum</name>
    <dbReference type="NCBI Taxonomy" id="1080073"/>
    <lineage>
        <taxon>Bacteria</taxon>
        <taxon>Bacillati</taxon>
        <taxon>Actinomycetota</taxon>
        <taxon>Actinomycetes</taxon>
        <taxon>Streptosporangiales</taxon>
        <taxon>Thermomonosporaceae</taxon>
        <taxon>Actinoallomurus</taxon>
    </lineage>
</organism>